<dbReference type="InterPro" id="IPR050529">
    <property type="entry name" value="CYP450_sterol_14alpha_dmase"/>
</dbReference>
<dbReference type="SUPFAM" id="SSF48264">
    <property type="entry name" value="Cytochrome P450"/>
    <property type="match status" value="1"/>
</dbReference>
<organism evidence="9 10">
    <name type="scientific">Aspergillus violaceofuscus (strain CBS 115571)</name>
    <dbReference type="NCBI Taxonomy" id="1450538"/>
    <lineage>
        <taxon>Eukaryota</taxon>
        <taxon>Fungi</taxon>
        <taxon>Dikarya</taxon>
        <taxon>Ascomycota</taxon>
        <taxon>Pezizomycotina</taxon>
        <taxon>Eurotiomycetes</taxon>
        <taxon>Eurotiomycetidae</taxon>
        <taxon>Eurotiales</taxon>
        <taxon>Aspergillaceae</taxon>
        <taxon>Aspergillus</taxon>
    </lineage>
</organism>
<proteinExistence type="inferred from homology"/>
<sequence>MLLRLTSAVNHAFDPVRELSPNYVQGAIVLLATLLSTWGLWRLWRFTIQPLFRPNEPLELPYWVPYLNCLGHAGAFFEDCHQLMRRAVKQLGTREPFALTLAGDRYYVVTSPADIRPFFANINALSLDGFLNQVLIGFGCGEDRLHTLWQRNQPGPINPKGKSLIHLTEDLFKQHLLPGPTFDTLLSRYRGAIQELLSWSQLEATYSTMTGKETEAISLYDLCSDFLINATQMTLFDPALFAIDPEMTTELRTFTDEFWQLIYRSRFIDSTRVRRILAQYTKAFNAYLRLPPQARAREAWVIRTLIQTYTDLGIHEDDQAAMMVMIYWTGDANAYKAAFWVLAHILYDPTLRELIQEETAPAVGPNGKVDMGYLRQNCPRLSSIYHEVLRLTKRDAVLRRVVQDTELGGKQFRKGSFAIIPSCQLHDSLETYGHDSLLFNAERFLKRPELTQDPAYFPYGGGVYYCPGRHFATLEIFAFVAVMLNRFDVHLAWPKQEFPRKDESVLTFGISRPLPGDDLYVVLKKPEDADA</sequence>
<dbReference type="GO" id="GO:0008395">
    <property type="term" value="F:steroid hydroxylase activity"/>
    <property type="evidence" value="ECO:0007669"/>
    <property type="project" value="TreeGrafter"/>
</dbReference>
<keyword evidence="6 8" id="KW-0408">Iron</keyword>
<dbReference type="InterPro" id="IPR036396">
    <property type="entry name" value="Cyt_P450_sf"/>
</dbReference>
<dbReference type="GO" id="GO:0005506">
    <property type="term" value="F:iron ion binding"/>
    <property type="evidence" value="ECO:0007669"/>
    <property type="project" value="InterPro"/>
</dbReference>
<dbReference type="AlphaFoldDB" id="A0A2V5HIG2"/>
<dbReference type="OMA" id="ARMKDKH"/>
<accession>A0A2V5HIG2</accession>
<comment type="similarity">
    <text evidence="2">Belongs to the cytochrome P450 family.</text>
</comment>
<reference evidence="9 10" key="1">
    <citation type="submission" date="2018-02" db="EMBL/GenBank/DDBJ databases">
        <title>The genomes of Aspergillus section Nigri reveals drivers in fungal speciation.</title>
        <authorList>
            <consortium name="DOE Joint Genome Institute"/>
            <person name="Vesth T.C."/>
            <person name="Nybo J."/>
            <person name="Theobald S."/>
            <person name="Brandl J."/>
            <person name="Frisvad J.C."/>
            <person name="Nielsen K.F."/>
            <person name="Lyhne E.K."/>
            <person name="Kogle M.E."/>
            <person name="Kuo A."/>
            <person name="Riley R."/>
            <person name="Clum A."/>
            <person name="Nolan M."/>
            <person name="Lipzen A."/>
            <person name="Salamov A."/>
            <person name="Henrissat B."/>
            <person name="Wiebenga A."/>
            <person name="De vries R.P."/>
            <person name="Grigoriev I.V."/>
            <person name="Mortensen U.H."/>
            <person name="Andersen M.R."/>
            <person name="Baker S.E."/>
        </authorList>
    </citation>
    <scope>NUCLEOTIDE SEQUENCE [LARGE SCALE GENOMIC DNA]</scope>
    <source>
        <strain evidence="9 10">CBS 115571</strain>
    </source>
</reference>
<keyword evidence="3 8" id="KW-0349">Heme</keyword>
<dbReference type="GO" id="GO:0016705">
    <property type="term" value="F:oxidoreductase activity, acting on paired donors, with incorporation or reduction of molecular oxygen"/>
    <property type="evidence" value="ECO:0007669"/>
    <property type="project" value="InterPro"/>
</dbReference>
<dbReference type="InterPro" id="IPR002403">
    <property type="entry name" value="Cyt_P450_E_grp-IV"/>
</dbReference>
<dbReference type="GO" id="GO:0020037">
    <property type="term" value="F:heme binding"/>
    <property type="evidence" value="ECO:0007669"/>
    <property type="project" value="InterPro"/>
</dbReference>
<dbReference type="EMBL" id="KZ825105">
    <property type="protein sequence ID" value="PYI23591.1"/>
    <property type="molecule type" value="Genomic_DNA"/>
</dbReference>
<evidence type="ECO:0000256" key="3">
    <source>
        <dbReference type="ARBA" id="ARBA00022617"/>
    </source>
</evidence>
<evidence type="ECO:0000256" key="7">
    <source>
        <dbReference type="ARBA" id="ARBA00023033"/>
    </source>
</evidence>
<evidence type="ECO:0000256" key="8">
    <source>
        <dbReference type="PIRSR" id="PIRSR602403-1"/>
    </source>
</evidence>
<evidence type="ECO:0000256" key="4">
    <source>
        <dbReference type="ARBA" id="ARBA00022723"/>
    </source>
</evidence>
<keyword evidence="4 8" id="KW-0479">Metal-binding</keyword>
<dbReference type="Pfam" id="PF00067">
    <property type="entry name" value="p450"/>
    <property type="match status" value="1"/>
</dbReference>
<dbReference type="PANTHER" id="PTHR24304">
    <property type="entry name" value="CYTOCHROME P450 FAMILY 7"/>
    <property type="match status" value="1"/>
</dbReference>
<keyword evidence="10" id="KW-1185">Reference proteome</keyword>
<feature type="binding site" description="axial binding residue" evidence="8">
    <location>
        <position position="466"/>
    </location>
    <ligand>
        <name>heme</name>
        <dbReference type="ChEBI" id="CHEBI:30413"/>
    </ligand>
    <ligandPart>
        <name>Fe</name>
        <dbReference type="ChEBI" id="CHEBI:18248"/>
    </ligandPart>
</feature>
<dbReference type="PANTHER" id="PTHR24304:SF2">
    <property type="entry name" value="24-HYDROXYCHOLESTEROL 7-ALPHA-HYDROXYLASE"/>
    <property type="match status" value="1"/>
</dbReference>
<keyword evidence="7" id="KW-0503">Monooxygenase</keyword>
<protein>
    <submittedName>
        <fullName evidence="9">Cytochrome p450</fullName>
    </submittedName>
</protein>
<name>A0A2V5HIG2_ASPV1</name>
<evidence type="ECO:0000256" key="5">
    <source>
        <dbReference type="ARBA" id="ARBA00023002"/>
    </source>
</evidence>
<evidence type="ECO:0000313" key="10">
    <source>
        <dbReference type="Proteomes" id="UP000249829"/>
    </source>
</evidence>
<evidence type="ECO:0000313" key="9">
    <source>
        <dbReference type="EMBL" id="PYI23591.1"/>
    </source>
</evidence>
<dbReference type="Gene3D" id="1.10.630.10">
    <property type="entry name" value="Cytochrome P450"/>
    <property type="match status" value="1"/>
</dbReference>
<gene>
    <name evidence="9" type="ORF">BO99DRAFT_375898</name>
</gene>
<keyword evidence="5" id="KW-0560">Oxidoreductase</keyword>
<dbReference type="PRINTS" id="PR00465">
    <property type="entry name" value="EP450IV"/>
</dbReference>
<dbReference type="STRING" id="1450538.A0A2V5HIG2"/>
<evidence type="ECO:0000256" key="2">
    <source>
        <dbReference type="ARBA" id="ARBA00010617"/>
    </source>
</evidence>
<comment type="cofactor">
    <cofactor evidence="1 8">
        <name>heme</name>
        <dbReference type="ChEBI" id="CHEBI:30413"/>
    </cofactor>
</comment>
<dbReference type="Proteomes" id="UP000249829">
    <property type="component" value="Unassembled WGS sequence"/>
</dbReference>
<evidence type="ECO:0000256" key="1">
    <source>
        <dbReference type="ARBA" id="ARBA00001971"/>
    </source>
</evidence>
<evidence type="ECO:0000256" key="6">
    <source>
        <dbReference type="ARBA" id="ARBA00023004"/>
    </source>
</evidence>
<dbReference type="CDD" id="cd11040">
    <property type="entry name" value="CYP7_CYP8-like"/>
    <property type="match status" value="1"/>
</dbReference>
<dbReference type="InterPro" id="IPR001128">
    <property type="entry name" value="Cyt_P450"/>
</dbReference>